<reference evidence="2" key="1">
    <citation type="journal article" date="2019" name="Int. J. Syst. Evol. Microbiol.">
        <title>The Global Catalogue of Microorganisms (GCM) 10K type strain sequencing project: providing services to taxonomists for standard genome sequencing and annotation.</title>
        <authorList>
            <consortium name="The Broad Institute Genomics Platform"/>
            <consortium name="The Broad Institute Genome Sequencing Center for Infectious Disease"/>
            <person name="Wu L."/>
            <person name="Ma J."/>
        </authorList>
    </citation>
    <scope>NUCLEOTIDE SEQUENCE [LARGE SCALE GENOMIC DNA]</scope>
    <source>
        <strain evidence="2">JCM 6833</strain>
    </source>
</reference>
<accession>A0ABP6CC18</accession>
<evidence type="ECO:0008006" key="3">
    <source>
        <dbReference type="Google" id="ProtNLM"/>
    </source>
</evidence>
<sequence>MLLRLYAECIDGQHEQTFGGGPSLAEGDEMPCQVRSSTPGLGLRMTHYPEKQLVEARIVPVPPHVRSVGVRGLTHTTSQWELSIEFLTGGESS</sequence>
<dbReference type="Proteomes" id="UP001501509">
    <property type="component" value="Unassembled WGS sequence"/>
</dbReference>
<gene>
    <name evidence="1" type="ORF">GCM10010411_47840</name>
</gene>
<keyword evidence="2" id="KW-1185">Reference proteome</keyword>
<evidence type="ECO:0000313" key="1">
    <source>
        <dbReference type="EMBL" id="GAA2608042.1"/>
    </source>
</evidence>
<protein>
    <recommendedName>
        <fullName evidence="3">PilZ domain-containing protein</fullName>
    </recommendedName>
</protein>
<dbReference type="EMBL" id="BAAATD010000006">
    <property type="protein sequence ID" value="GAA2608042.1"/>
    <property type="molecule type" value="Genomic_DNA"/>
</dbReference>
<name>A0ABP6CC18_9ACTN</name>
<organism evidence="1 2">
    <name type="scientific">Actinomadura fulvescens</name>
    <dbReference type="NCBI Taxonomy" id="46160"/>
    <lineage>
        <taxon>Bacteria</taxon>
        <taxon>Bacillati</taxon>
        <taxon>Actinomycetota</taxon>
        <taxon>Actinomycetes</taxon>
        <taxon>Streptosporangiales</taxon>
        <taxon>Thermomonosporaceae</taxon>
        <taxon>Actinomadura</taxon>
    </lineage>
</organism>
<proteinExistence type="predicted"/>
<evidence type="ECO:0000313" key="2">
    <source>
        <dbReference type="Proteomes" id="UP001501509"/>
    </source>
</evidence>
<comment type="caution">
    <text evidence="1">The sequence shown here is derived from an EMBL/GenBank/DDBJ whole genome shotgun (WGS) entry which is preliminary data.</text>
</comment>